<proteinExistence type="predicted"/>
<dbReference type="PROSITE" id="PS50846">
    <property type="entry name" value="HMA_2"/>
    <property type="match status" value="1"/>
</dbReference>
<keyword evidence="1" id="KW-0479">Metal-binding</keyword>
<dbReference type="PROSITE" id="PS01047">
    <property type="entry name" value="HMA_1"/>
    <property type="match status" value="1"/>
</dbReference>
<organism evidence="3">
    <name type="scientific">Ananas comosus var. bracteatus</name>
    <name type="common">red pineapple</name>
    <dbReference type="NCBI Taxonomy" id="296719"/>
    <lineage>
        <taxon>Eukaryota</taxon>
        <taxon>Viridiplantae</taxon>
        <taxon>Streptophyta</taxon>
        <taxon>Embryophyta</taxon>
        <taxon>Tracheophyta</taxon>
        <taxon>Spermatophyta</taxon>
        <taxon>Magnoliopsida</taxon>
        <taxon>Liliopsida</taxon>
        <taxon>Poales</taxon>
        <taxon>Bromeliaceae</taxon>
        <taxon>Bromelioideae</taxon>
        <taxon>Ananas</taxon>
    </lineage>
</organism>
<dbReference type="EMBL" id="CAJEUB010000003">
    <property type="protein sequence ID" value="CAD1845572.1"/>
    <property type="molecule type" value="Genomic_DNA"/>
</dbReference>
<dbReference type="FunFam" id="3.30.70.100:FF:000047">
    <property type="entry name" value="Copper-transporting ATPase PAA1, chloroplastic"/>
    <property type="match status" value="1"/>
</dbReference>
<evidence type="ECO:0000313" key="3">
    <source>
        <dbReference type="EMBL" id="CAD1845572.1"/>
    </source>
</evidence>
<dbReference type="InterPro" id="IPR017969">
    <property type="entry name" value="Heavy-metal-associated_CS"/>
</dbReference>
<protein>
    <recommendedName>
        <fullName evidence="2">HMA domain-containing protein</fullName>
    </recommendedName>
</protein>
<dbReference type="InterPro" id="IPR036163">
    <property type="entry name" value="HMA_dom_sf"/>
</dbReference>
<name>A0A6V7QQR7_ANACO</name>
<dbReference type="InterPro" id="IPR006121">
    <property type="entry name" value="HMA_dom"/>
</dbReference>
<dbReference type="SUPFAM" id="SSF55008">
    <property type="entry name" value="HMA, heavy metal-associated domain"/>
    <property type="match status" value="1"/>
</dbReference>
<dbReference type="AlphaFoldDB" id="A0A6V7QQR7"/>
<dbReference type="Pfam" id="PF00403">
    <property type="entry name" value="HMA"/>
    <property type="match status" value="1"/>
</dbReference>
<accession>A0A6V7QQR7</accession>
<evidence type="ECO:0000259" key="2">
    <source>
        <dbReference type="PROSITE" id="PS50846"/>
    </source>
</evidence>
<reference evidence="3" key="1">
    <citation type="submission" date="2020-07" db="EMBL/GenBank/DDBJ databases">
        <authorList>
            <person name="Lin J."/>
        </authorList>
    </citation>
    <scope>NUCLEOTIDE SEQUENCE</scope>
</reference>
<dbReference type="GO" id="GO:0046872">
    <property type="term" value="F:metal ion binding"/>
    <property type="evidence" value="ECO:0007669"/>
    <property type="project" value="UniProtKB-KW"/>
</dbReference>
<dbReference type="CDD" id="cd00371">
    <property type="entry name" value="HMA"/>
    <property type="match status" value="1"/>
</dbReference>
<feature type="domain" description="HMA" evidence="2">
    <location>
        <begin position="122"/>
        <end position="189"/>
    </location>
</feature>
<evidence type="ECO:0000256" key="1">
    <source>
        <dbReference type="ARBA" id="ARBA00022723"/>
    </source>
</evidence>
<gene>
    <name evidence="3" type="ORF">CB5_LOCUS28783</name>
</gene>
<dbReference type="Gene3D" id="3.30.70.100">
    <property type="match status" value="1"/>
</dbReference>
<sequence>MELTHLLPKTPLLLFPKHPSSYAKTLCCIRASLPGIPPRPLSISFAGSVPRSSPSPSIRSRFASISSSAAAYPGGGGGDGLAGGAGGGGGGGGGEGGSEGAAAEAKALAAESDEASDLRSGDVIVLHVGGMSCGGCAASVKRILEGQRDVSSATVYLEKETAIVLPIAEAKVTQDWRQQLGEKLANHLTTCGFKSHPQAQGHATKAADQP</sequence>